<dbReference type="EMBL" id="NJGU01000003">
    <property type="protein sequence ID" value="OWY30266.1"/>
    <property type="molecule type" value="Genomic_DNA"/>
</dbReference>
<dbReference type="Pfam" id="PF00528">
    <property type="entry name" value="BPD_transp_1"/>
    <property type="match status" value="1"/>
</dbReference>
<feature type="domain" description="ABC transmembrane type-1" evidence="15">
    <location>
        <begin position="66"/>
        <end position="261"/>
    </location>
</feature>
<dbReference type="PROSITE" id="PS50928">
    <property type="entry name" value="ABC_TM1"/>
    <property type="match status" value="1"/>
</dbReference>
<evidence type="ECO:0000313" key="18">
    <source>
        <dbReference type="Proteomes" id="UP000197596"/>
    </source>
</evidence>
<gene>
    <name evidence="17" type="ORF">CEJ42_06635</name>
    <name evidence="16" type="ORF">HNO84_12770</name>
</gene>
<organism evidence="17 18">
    <name type="scientific">Herbaspirillum robiniae</name>
    <dbReference type="NCBI Taxonomy" id="2014887"/>
    <lineage>
        <taxon>Bacteria</taxon>
        <taxon>Pseudomonadati</taxon>
        <taxon>Pseudomonadota</taxon>
        <taxon>Betaproteobacteria</taxon>
        <taxon>Burkholderiales</taxon>
        <taxon>Oxalobacteraceae</taxon>
        <taxon>Herbaspirillum</taxon>
    </lineage>
</organism>
<evidence type="ECO:0000256" key="5">
    <source>
        <dbReference type="ARBA" id="ARBA00022692"/>
    </source>
</evidence>
<feature type="transmembrane region" description="Helical" evidence="14">
    <location>
        <begin position="104"/>
        <end position="129"/>
    </location>
</feature>
<evidence type="ECO:0000313" key="16">
    <source>
        <dbReference type="EMBL" id="NUU02473.1"/>
    </source>
</evidence>
<comment type="subcellular location">
    <subcellularLocation>
        <location evidence="1">Cell inner membrane</location>
        <topology evidence="1">Multi-pass membrane protein</topology>
    </subcellularLocation>
    <subcellularLocation>
        <location evidence="14">Cell membrane</location>
        <topology evidence="14">Multi-pass membrane protein</topology>
    </subcellularLocation>
</comment>
<dbReference type="InterPro" id="IPR010065">
    <property type="entry name" value="AA_ABC_transptr_permease_3TM"/>
</dbReference>
<keyword evidence="7 14" id="KW-1133">Transmembrane helix</keyword>
<feature type="transmembrane region" description="Helical" evidence="14">
    <location>
        <begin position="141"/>
        <end position="162"/>
    </location>
</feature>
<dbReference type="CDD" id="cd06261">
    <property type="entry name" value="TM_PBP2"/>
    <property type="match status" value="1"/>
</dbReference>
<keyword evidence="3 14" id="KW-0813">Transport</keyword>
<protein>
    <recommendedName>
        <fullName evidence="13">Glutamate/aspartate import permease protein GltK</fullName>
    </recommendedName>
    <alternativeName>
        <fullName evidence="9">Histidine/lysine/arginine/ornithine transport system permease protein HisM</fullName>
    </alternativeName>
</protein>
<dbReference type="EMBL" id="JABFMT010000012">
    <property type="protein sequence ID" value="NUU02473.1"/>
    <property type="molecule type" value="Genomic_DNA"/>
</dbReference>
<dbReference type="InterPro" id="IPR035906">
    <property type="entry name" value="MetI-like_sf"/>
</dbReference>
<reference evidence="17 18" key="1">
    <citation type="submission" date="2017-06" db="EMBL/GenBank/DDBJ databases">
        <title>Herbaspirillum phytohormonus sp. nov., isolated from the root nodule of Robinia pseudoacacia in lead-zinc mine.</title>
        <authorList>
            <person name="Fan M."/>
            <person name="Lin Y."/>
        </authorList>
    </citation>
    <scope>NUCLEOTIDE SEQUENCE [LARGE SCALE GENOMIC DNA]</scope>
    <source>
        <strain evidence="17 18">HZ10</strain>
    </source>
</reference>
<evidence type="ECO:0000313" key="17">
    <source>
        <dbReference type="EMBL" id="OWY30266.1"/>
    </source>
</evidence>
<dbReference type="SUPFAM" id="SSF161098">
    <property type="entry name" value="MetI-like"/>
    <property type="match status" value="1"/>
</dbReference>
<dbReference type="InterPro" id="IPR000515">
    <property type="entry name" value="MetI-like"/>
</dbReference>
<dbReference type="PANTHER" id="PTHR30450:SF2">
    <property type="entry name" value="ABC TRANSPORTER PERMEASE PROTEIN"/>
    <property type="match status" value="1"/>
</dbReference>
<dbReference type="OrthoDB" id="7026155at2"/>
<keyword evidence="19" id="KW-1185">Reference proteome</keyword>
<feature type="transmembrane region" description="Helical" evidence="14">
    <location>
        <begin position="65"/>
        <end position="92"/>
    </location>
</feature>
<name>A0A246WTF7_9BURK</name>
<dbReference type="PANTHER" id="PTHR30450">
    <property type="entry name" value="ABC TRANSPORTER PERMEASE"/>
    <property type="match status" value="1"/>
</dbReference>
<dbReference type="Gene3D" id="1.10.3720.10">
    <property type="entry name" value="MetI-like"/>
    <property type="match status" value="1"/>
</dbReference>
<keyword evidence="8 14" id="KW-0472">Membrane</keyword>
<evidence type="ECO:0000256" key="8">
    <source>
        <dbReference type="ARBA" id="ARBA00023136"/>
    </source>
</evidence>
<evidence type="ECO:0000256" key="9">
    <source>
        <dbReference type="ARBA" id="ARBA00039779"/>
    </source>
</evidence>
<keyword evidence="6" id="KW-0029">Amino-acid transport</keyword>
<reference evidence="16 19" key="2">
    <citation type="journal article" date="2020" name="Front. Plant Sci.">
        <title>Isolation of Rhizosphere Bacteria That Improve Quality and Water Stress Tolerance in Greenhouse Ornamentals.</title>
        <authorList>
            <person name="Nordstedt N.P."/>
            <person name="Jones M.L."/>
        </authorList>
    </citation>
    <scope>NUCLEOTIDE SEQUENCE [LARGE SCALE GENOMIC DNA]</scope>
    <source>
        <strain evidence="16 19">C6C2</strain>
    </source>
</reference>
<dbReference type="GO" id="GO:0043190">
    <property type="term" value="C:ATP-binding cassette (ABC) transporter complex"/>
    <property type="evidence" value="ECO:0007669"/>
    <property type="project" value="InterPro"/>
</dbReference>
<dbReference type="GO" id="GO:0006865">
    <property type="term" value="P:amino acid transport"/>
    <property type="evidence" value="ECO:0007669"/>
    <property type="project" value="UniProtKB-KW"/>
</dbReference>
<comment type="caution">
    <text evidence="17">The sequence shown here is derived from an EMBL/GenBank/DDBJ whole genome shotgun (WGS) entry which is preliminary data.</text>
</comment>
<comment type="subunit">
    <text evidence="10">The HisPMQJ complex is composed of two ATP-binding proteins (HisP), two transmembrane proteins (HisM and HisQ) and a solute-binding protein (HisJ). The HisPMQ-ArgT complex is composed of two ATP-binding proteins (HisP), two transmembrane proteins (HisM and HisQ) and a solute-binding protein (ArgT).</text>
</comment>
<keyword evidence="5 14" id="KW-0812">Transmembrane</keyword>
<evidence type="ECO:0000313" key="19">
    <source>
        <dbReference type="Proteomes" id="UP000536746"/>
    </source>
</evidence>
<accession>A0A246WTF7</accession>
<evidence type="ECO:0000256" key="14">
    <source>
        <dbReference type="RuleBase" id="RU363032"/>
    </source>
</evidence>
<evidence type="ECO:0000256" key="11">
    <source>
        <dbReference type="ARBA" id="ARBA00060298"/>
    </source>
</evidence>
<dbReference type="FunFam" id="1.10.3720.10:FF:000006">
    <property type="entry name" value="Glutamate/aspartate ABC transporter, permease protein GltK"/>
    <property type="match status" value="1"/>
</dbReference>
<evidence type="ECO:0000256" key="1">
    <source>
        <dbReference type="ARBA" id="ARBA00004429"/>
    </source>
</evidence>
<comment type="subunit">
    <text evidence="12">The complex is composed of two ATP-binding proteins (GltL), two transmembrane proteins (GltJ and GltK) and a solute-binding protein (GltI).</text>
</comment>
<evidence type="ECO:0000259" key="15">
    <source>
        <dbReference type="PROSITE" id="PS50928"/>
    </source>
</evidence>
<comment type="similarity">
    <text evidence="2">Belongs to the binding-protein-dependent transport system permease family. HisMQ subfamily.</text>
</comment>
<feature type="transmembrane region" description="Helical" evidence="14">
    <location>
        <begin position="26"/>
        <end position="44"/>
    </location>
</feature>
<proteinExistence type="inferred from homology"/>
<dbReference type="InterPro" id="IPR051322">
    <property type="entry name" value="AA_ABC_Transporter_Permease"/>
</dbReference>
<dbReference type="Proteomes" id="UP000536746">
    <property type="component" value="Unassembled WGS sequence"/>
</dbReference>
<dbReference type="GO" id="GO:0022857">
    <property type="term" value="F:transmembrane transporter activity"/>
    <property type="evidence" value="ECO:0007669"/>
    <property type="project" value="InterPro"/>
</dbReference>
<keyword evidence="4" id="KW-1003">Cell membrane</keyword>
<evidence type="ECO:0000256" key="3">
    <source>
        <dbReference type="ARBA" id="ARBA00022448"/>
    </source>
</evidence>
<sequence>MSTTSSPSPYAIDHLKVVPRRFYGRWFSALVILLCLGFIANAFVHGQIEWKVVAQFMTAKVIMHGLLNTILMTIYAMVVGIVLGVVFAVMVMSPNRLLRAVAAFYIWFFRGTPLLLQMLLWFNLALVFPTMGIPGLFEARTVDVITPFIASLLGLGIGQGAYTAEVVRGGILAVDNGQTEAAKAIGMTRLTALRRIVLPQAMRVIIPPVGNEVISMIKLTSVASVIQFSEILHNAQTIYFANARVIELLIVATVWYLAVVTIFSIGQHFLEKAFSREQRRVVRPRSALRKADAAKGEQA</sequence>
<evidence type="ECO:0000256" key="2">
    <source>
        <dbReference type="ARBA" id="ARBA00010072"/>
    </source>
</evidence>
<evidence type="ECO:0000256" key="4">
    <source>
        <dbReference type="ARBA" id="ARBA00022475"/>
    </source>
</evidence>
<evidence type="ECO:0000256" key="13">
    <source>
        <dbReference type="ARBA" id="ARBA00073645"/>
    </source>
</evidence>
<dbReference type="Proteomes" id="UP000197596">
    <property type="component" value="Unassembled WGS sequence"/>
</dbReference>
<dbReference type="AlphaFoldDB" id="A0A246WTF7"/>
<comment type="function">
    <text evidence="11">Part of the ABC transporter complex GltIJKL involved in glutamate and aspartate uptake. Probably responsible for the translocation of the substrate across the membrane.</text>
</comment>
<evidence type="ECO:0000256" key="12">
    <source>
        <dbReference type="ARBA" id="ARBA00062718"/>
    </source>
</evidence>
<dbReference type="NCBIfam" id="TIGR01726">
    <property type="entry name" value="HEQRo_perm_3TM"/>
    <property type="match status" value="1"/>
</dbReference>
<feature type="transmembrane region" description="Helical" evidence="14">
    <location>
        <begin position="248"/>
        <end position="270"/>
    </location>
</feature>
<evidence type="ECO:0000256" key="6">
    <source>
        <dbReference type="ARBA" id="ARBA00022970"/>
    </source>
</evidence>
<evidence type="ECO:0000256" key="10">
    <source>
        <dbReference type="ARBA" id="ARBA00046835"/>
    </source>
</evidence>
<dbReference type="RefSeq" id="WP_079214344.1">
    <property type="nucleotide sequence ID" value="NZ_CP018845.1"/>
</dbReference>
<evidence type="ECO:0000256" key="7">
    <source>
        <dbReference type="ARBA" id="ARBA00022989"/>
    </source>
</evidence>